<feature type="compositionally biased region" description="Polar residues" evidence="1">
    <location>
        <begin position="255"/>
        <end position="290"/>
    </location>
</feature>
<proteinExistence type="predicted"/>
<organism evidence="2 3">
    <name type="scientific">Brachionus calyciflorus</name>
    <dbReference type="NCBI Taxonomy" id="104777"/>
    <lineage>
        <taxon>Eukaryota</taxon>
        <taxon>Metazoa</taxon>
        <taxon>Spiralia</taxon>
        <taxon>Gnathifera</taxon>
        <taxon>Rotifera</taxon>
        <taxon>Eurotatoria</taxon>
        <taxon>Monogononta</taxon>
        <taxon>Pseudotrocha</taxon>
        <taxon>Ploima</taxon>
        <taxon>Brachionidae</taxon>
        <taxon>Brachionus</taxon>
    </lineage>
</organism>
<dbReference type="OrthoDB" id="115435at2759"/>
<feature type="compositionally biased region" description="Basic and acidic residues" evidence="1">
    <location>
        <begin position="241"/>
        <end position="250"/>
    </location>
</feature>
<gene>
    <name evidence="2" type="ORF">OXX778_LOCUS16567</name>
</gene>
<dbReference type="Proteomes" id="UP000663879">
    <property type="component" value="Unassembled WGS sequence"/>
</dbReference>
<feature type="region of interest" description="Disordered" evidence="1">
    <location>
        <begin position="234"/>
        <end position="301"/>
    </location>
</feature>
<comment type="caution">
    <text evidence="2">The sequence shown here is derived from an EMBL/GenBank/DDBJ whole genome shotgun (WGS) entry which is preliminary data.</text>
</comment>
<evidence type="ECO:0000313" key="2">
    <source>
        <dbReference type="EMBL" id="CAF1004227.1"/>
    </source>
</evidence>
<evidence type="ECO:0000256" key="1">
    <source>
        <dbReference type="SAM" id="MobiDB-lite"/>
    </source>
</evidence>
<dbReference type="AlphaFoldDB" id="A0A814H1W9"/>
<feature type="compositionally biased region" description="Basic and acidic residues" evidence="1">
    <location>
        <begin position="291"/>
        <end position="301"/>
    </location>
</feature>
<accession>A0A814H1W9</accession>
<sequence length="301" mass="35033">MDTELFSRIPNEDEPNQNKTDDYCDNLVAPIEEDIKDEEPNEFGSNENDSEKEFITYETEQLKDPDLVWIINLIKTNGETKPLIENFDNLIQRLLYKQYEKLRLIDGILYRIKRHLYSSTIWRKPKSRHNSCRTFSFFNQPDKTISAITFVGSNRLRSSTKKYNLEPNDYVGFLAFENRFVHFDVSNDLRKIQPIEFSGRGMMVKLNCHGTESYQQAINRKKFNRKVNLLGKTKRYLNTDSNEKHSEKTEPYAGKTSNTSNVSTNPFLTGVSNIELTETSKRTAGQSQKGSEPKKVRREST</sequence>
<keyword evidence="3" id="KW-1185">Reference proteome</keyword>
<name>A0A814H1W9_9BILA</name>
<evidence type="ECO:0000313" key="3">
    <source>
        <dbReference type="Proteomes" id="UP000663879"/>
    </source>
</evidence>
<reference evidence="2" key="1">
    <citation type="submission" date="2021-02" db="EMBL/GenBank/DDBJ databases">
        <authorList>
            <person name="Nowell W R."/>
        </authorList>
    </citation>
    <scope>NUCLEOTIDE SEQUENCE</scope>
    <source>
        <strain evidence="2">Ploen Becks lab</strain>
    </source>
</reference>
<feature type="region of interest" description="Disordered" evidence="1">
    <location>
        <begin position="1"/>
        <end position="23"/>
    </location>
</feature>
<protein>
    <submittedName>
        <fullName evidence="2">Uncharacterized protein</fullName>
    </submittedName>
</protein>
<dbReference type="EMBL" id="CAJNOC010003952">
    <property type="protein sequence ID" value="CAF1004227.1"/>
    <property type="molecule type" value="Genomic_DNA"/>
</dbReference>